<name>A0BU43_PARTE</name>
<dbReference type="AlphaFoldDB" id="A0BU43"/>
<dbReference type="InParanoid" id="A0BU43"/>
<evidence type="ECO:0000313" key="2">
    <source>
        <dbReference type="Proteomes" id="UP000000600"/>
    </source>
</evidence>
<sequence>MCDNETLSEGMNESILKRYGYVDFQTKQQTLEDDKLKSLKVIQKLQLNSNSNGDTPRMKRFVYKSLIKKEDKSQQKYQESQLENLHQEFIQFKKRRIQISLTNTQNFLTFIKIKILVKFSIISKNNSIANLENNFIVKLDWERLK</sequence>
<dbReference type="GeneID" id="5015242"/>
<organism evidence="1 2">
    <name type="scientific">Paramecium tetraurelia</name>
    <dbReference type="NCBI Taxonomy" id="5888"/>
    <lineage>
        <taxon>Eukaryota</taxon>
        <taxon>Sar</taxon>
        <taxon>Alveolata</taxon>
        <taxon>Ciliophora</taxon>
        <taxon>Intramacronucleata</taxon>
        <taxon>Oligohymenophorea</taxon>
        <taxon>Peniculida</taxon>
        <taxon>Parameciidae</taxon>
        <taxon>Paramecium</taxon>
    </lineage>
</organism>
<protein>
    <submittedName>
        <fullName evidence="1">Uncharacterized protein</fullName>
    </submittedName>
</protein>
<dbReference type="HOGENOM" id="CLU_1790647_0_0_1"/>
<evidence type="ECO:0000313" key="1">
    <source>
        <dbReference type="EMBL" id="CAK62060.1"/>
    </source>
</evidence>
<reference evidence="1 2" key="1">
    <citation type="journal article" date="2006" name="Nature">
        <title>Global trends of whole-genome duplications revealed by the ciliate Paramecium tetraurelia.</title>
        <authorList>
            <consortium name="Genoscope"/>
            <person name="Aury J.-M."/>
            <person name="Jaillon O."/>
            <person name="Duret L."/>
            <person name="Noel B."/>
            <person name="Jubin C."/>
            <person name="Porcel B.M."/>
            <person name="Segurens B."/>
            <person name="Daubin V."/>
            <person name="Anthouard V."/>
            <person name="Aiach N."/>
            <person name="Arnaiz O."/>
            <person name="Billaut A."/>
            <person name="Beisson J."/>
            <person name="Blanc I."/>
            <person name="Bouhouche K."/>
            <person name="Camara F."/>
            <person name="Duharcourt S."/>
            <person name="Guigo R."/>
            <person name="Gogendeau D."/>
            <person name="Katinka M."/>
            <person name="Keller A.-M."/>
            <person name="Kissmehl R."/>
            <person name="Klotz C."/>
            <person name="Koll F."/>
            <person name="Le Moue A."/>
            <person name="Lepere C."/>
            <person name="Malinsky S."/>
            <person name="Nowacki M."/>
            <person name="Nowak J.K."/>
            <person name="Plattner H."/>
            <person name="Poulain J."/>
            <person name="Ruiz F."/>
            <person name="Serrano V."/>
            <person name="Zagulski M."/>
            <person name="Dessen P."/>
            <person name="Betermier M."/>
            <person name="Weissenbach J."/>
            <person name="Scarpelli C."/>
            <person name="Schachter V."/>
            <person name="Sperling L."/>
            <person name="Meyer E."/>
            <person name="Cohen J."/>
            <person name="Wincker P."/>
        </authorList>
    </citation>
    <scope>NUCLEOTIDE SEQUENCE [LARGE SCALE GENOMIC DNA]</scope>
    <source>
        <strain evidence="1 2">Stock d4-2</strain>
    </source>
</reference>
<dbReference type="EMBL" id="CT868017">
    <property type="protein sequence ID" value="CAK62060.1"/>
    <property type="molecule type" value="Genomic_DNA"/>
</dbReference>
<dbReference type="Proteomes" id="UP000000600">
    <property type="component" value="Unassembled WGS sequence"/>
</dbReference>
<accession>A0BU43</accession>
<keyword evidence="2" id="KW-1185">Reference proteome</keyword>
<dbReference type="KEGG" id="ptm:GSPATT00032292001"/>
<dbReference type="RefSeq" id="XP_001429458.1">
    <property type="nucleotide sequence ID" value="XM_001429421.1"/>
</dbReference>
<proteinExistence type="predicted"/>
<gene>
    <name evidence="1" type="ORF">GSPATT00032292001</name>
</gene>